<evidence type="ECO:0000313" key="2">
    <source>
        <dbReference type="EMBL" id="ODM89430.1"/>
    </source>
</evidence>
<gene>
    <name evidence="2" type="ORF">Ocin01_17252</name>
</gene>
<dbReference type="InterPro" id="IPR019080">
    <property type="entry name" value="YqaJ_viral_recombinase"/>
</dbReference>
<dbReference type="Pfam" id="PF09588">
    <property type="entry name" value="YqaJ"/>
    <property type="match status" value="1"/>
</dbReference>
<dbReference type="EMBL" id="LJIJ01002648">
    <property type="protein sequence ID" value="ODM89430.1"/>
    <property type="molecule type" value="Genomic_DNA"/>
</dbReference>
<dbReference type="AlphaFoldDB" id="A0A1D2M8Y1"/>
<proteinExistence type="predicted"/>
<dbReference type="GO" id="GO:0006281">
    <property type="term" value="P:DNA repair"/>
    <property type="evidence" value="ECO:0007669"/>
    <property type="project" value="UniProtKB-ARBA"/>
</dbReference>
<feature type="domain" description="YqaJ viral recombinase" evidence="1">
    <location>
        <begin position="56"/>
        <end position="199"/>
    </location>
</feature>
<feature type="non-terminal residue" evidence="2">
    <location>
        <position position="1"/>
    </location>
</feature>
<sequence>AGRGDENYGTDPDRPDLNEEMLQEEMDSIRRAVTVDKERQQEIQISTLGQSNCEIWGRERRKRLTASNAKRICSMQDSTDNHAVLRQLLSQTEFSNEATIYGNTNEAVAADKYAEDEVKMCGLFVSLEHGGLAVSPDRLVEHDGLLEVKCNNGCNISIMDWAKERKSECSLIIKDGALTMKTEHAHYYQVAMQIFVTERQWCDYFIWSPTGDYFLQRVTRESTSHCGIR</sequence>
<keyword evidence="3" id="KW-1185">Reference proteome</keyword>
<dbReference type="PANTHER" id="PTHR46609:SF8">
    <property type="entry name" value="YQAJ VIRAL RECOMBINASE DOMAIN-CONTAINING PROTEIN"/>
    <property type="match status" value="1"/>
</dbReference>
<dbReference type="InterPro" id="IPR011335">
    <property type="entry name" value="Restrct_endonuc-II-like"/>
</dbReference>
<dbReference type="CDD" id="cd22343">
    <property type="entry name" value="PDDEXK_lambda_exonuclease-like"/>
    <property type="match status" value="1"/>
</dbReference>
<dbReference type="SUPFAM" id="SSF52980">
    <property type="entry name" value="Restriction endonuclease-like"/>
    <property type="match status" value="1"/>
</dbReference>
<dbReference type="InterPro" id="IPR011604">
    <property type="entry name" value="PDDEXK-like_dom_sf"/>
</dbReference>
<dbReference type="InterPro" id="IPR051703">
    <property type="entry name" value="NF-kappa-B_Signaling_Reg"/>
</dbReference>
<dbReference type="OrthoDB" id="6155932at2759"/>
<dbReference type="OMA" id="NEWHLER"/>
<accession>A0A1D2M8Y1</accession>
<organism evidence="2 3">
    <name type="scientific">Orchesella cincta</name>
    <name type="common">Springtail</name>
    <name type="synonym">Podura cincta</name>
    <dbReference type="NCBI Taxonomy" id="48709"/>
    <lineage>
        <taxon>Eukaryota</taxon>
        <taxon>Metazoa</taxon>
        <taxon>Ecdysozoa</taxon>
        <taxon>Arthropoda</taxon>
        <taxon>Hexapoda</taxon>
        <taxon>Collembola</taxon>
        <taxon>Entomobryomorpha</taxon>
        <taxon>Entomobryoidea</taxon>
        <taxon>Orchesellidae</taxon>
        <taxon>Orchesellinae</taxon>
        <taxon>Orchesella</taxon>
    </lineage>
</organism>
<comment type="caution">
    <text evidence="2">The sequence shown here is derived from an EMBL/GenBank/DDBJ whole genome shotgun (WGS) entry which is preliminary data.</text>
</comment>
<dbReference type="Proteomes" id="UP000094527">
    <property type="component" value="Unassembled WGS sequence"/>
</dbReference>
<evidence type="ECO:0000313" key="3">
    <source>
        <dbReference type="Proteomes" id="UP000094527"/>
    </source>
</evidence>
<protein>
    <recommendedName>
        <fullName evidence="1">YqaJ viral recombinase domain-containing protein</fullName>
    </recommendedName>
</protein>
<dbReference type="PANTHER" id="PTHR46609">
    <property type="entry name" value="EXONUCLEASE, PHAGE-TYPE/RECB, C-TERMINAL DOMAIN-CONTAINING PROTEIN"/>
    <property type="match status" value="1"/>
</dbReference>
<evidence type="ECO:0000259" key="1">
    <source>
        <dbReference type="Pfam" id="PF09588"/>
    </source>
</evidence>
<name>A0A1D2M8Y1_ORCCI</name>
<reference evidence="2 3" key="1">
    <citation type="journal article" date="2016" name="Genome Biol. Evol.">
        <title>Gene Family Evolution Reflects Adaptation to Soil Environmental Stressors in the Genome of the Collembolan Orchesella cincta.</title>
        <authorList>
            <person name="Faddeeva-Vakhrusheva A."/>
            <person name="Derks M.F."/>
            <person name="Anvar S.Y."/>
            <person name="Agamennone V."/>
            <person name="Suring W."/>
            <person name="Smit S."/>
            <person name="van Straalen N.M."/>
            <person name="Roelofs D."/>
        </authorList>
    </citation>
    <scope>NUCLEOTIDE SEQUENCE [LARGE SCALE GENOMIC DNA]</scope>
    <source>
        <tissue evidence="2">Mixed pool</tissue>
    </source>
</reference>
<dbReference type="Gene3D" id="3.90.320.10">
    <property type="match status" value="1"/>
</dbReference>